<dbReference type="KEGG" id="pco:PHACADRAFT_266242"/>
<protein>
    <recommendedName>
        <fullName evidence="3">F-box domain-containing protein</fullName>
    </recommendedName>
</protein>
<dbReference type="AlphaFoldDB" id="K5UGN1"/>
<organism evidence="1 2">
    <name type="scientific">Phanerochaete carnosa (strain HHB-10118-sp)</name>
    <name type="common">White-rot fungus</name>
    <name type="synonym">Peniophora carnosa</name>
    <dbReference type="NCBI Taxonomy" id="650164"/>
    <lineage>
        <taxon>Eukaryota</taxon>
        <taxon>Fungi</taxon>
        <taxon>Dikarya</taxon>
        <taxon>Basidiomycota</taxon>
        <taxon>Agaricomycotina</taxon>
        <taxon>Agaricomycetes</taxon>
        <taxon>Polyporales</taxon>
        <taxon>Phanerochaetaceae</taxon>
        <taxon>Phanerochaete</taxon>
    </lineage>
</organism>
<dbReference type="EMBL" id="JH930861">
    <property type="protein sequence ID" value="EKM48636.1"/>
    <property type="molecule type" value="Genomic_DNA"/>
</dbReference>
<reference evidence="1 2" key="1">
    <citation type="journal article" date="2012" name="BMC Genomics">
        <title>Comparative genomics of the white-rot fungi, Phanerochaete carnosa and P. chrysosporium, to elucidate the genetic basis of the distinct wood types they colonize.</title>
        <authorList>
            <person name="Suzuki H."/>
            <person name="MacDonald J."/>
            <person name="Syed K."/>
            <person name="Salamov A."/>
            <person name="Hori C."/>
            <person name="Aerts A."/>
            <person name="Henrissat B."/>
            <person name="Wiebenga A."/>
            <person name="vanKuyk P.A."/>
            <person name="Barry K."/>
            <person name="Lindquist E."/>
            <person name="LaButti K."/>
            <person name="Lapidus A."/>
            <person name="Lucas S."/>
            <person name="Coutinho P."/>
            <person name="Gong Y."/>
            <person name="Samejima M."/>
            <person name="Mahadevan R."/>
            <person name="Abou-Zaid M."/>
            <person name="de Vries R.P."/>
            <person name="Igarashi K."/>
            <person name="Yadav J.S."/>
            <person name="Grigoriev I.V."/>
            <person name="Master E.R."/>
        </authorList>
    </citation>
    <scope>NUCLEOTIDE SEQUENCE [LARGE SCALE GENOMIC DNA]</scope>
    <source>
        <strain evidence="1 2">HHB-10118-sp</strain>
    </source>
</reference>
<dbReference type="HOGENOM" id="CLU_2638859_0_0_1"/>
<name>K5UGN1_PHACS</name>
<dbReference type="RefSeq" id="XP_007402814.1">
    <property type="nucleotide sequence ID" value="XM_007402752.1"/>
</dbReference>
<dbReference type="InParanoid" id="K5UGN1"/>
<dbReference type="Proteomes" id="UP000008370">
    <property type="component" value="Unassembled WGS sequence"/>
</dbReference>
<evidence type="ECO:0008006" key="3">
    <source>
        <dbReference type="Google" id="ProtNLM"/>
    </source>
</evidence>
<dbReference type="GeneID" id="18919341"/>
<evidence type="ECO:0000313" key="2">
    <source>
        <dbReference type="Proteomes" id="UP000008370"/>
    </source>
</evidence>
<accession>K5UGN1</accession>
<sequence>MVLELCTRDLARAALVSKDWLPIARSNLYHISKITRCLFGLLCTSDFFGCTFTFEPGLLVVFSTVFSSTSGFRCCPC</sequence>
<gene>
    <name evidence="1" type="ORF">PHACADRAFT_266242</name>
</gene>
<keyword evidence="2" id="KW-1185">Reference proteome</keyword>
<evidence type="ECO:0000313" key="1">
    <source>
        <dbReference type="EMBL" id="EKM48636.1"/>
    </source>
</evidence>
<proteinExistence type="predicted"/>